<dbReference type="CDD" id="cd11041">
    <property type="entry name" value="CYP503A1-like"/>
    <property type="match status" value="1"/>
</dbReference>
<sequence>MTLLDNLFGSMLVPNVIVAFLSMGLAWILRGPFIVRWWALDWLVLEPEYLADLRQCDSSSLSFFQVISKALRLEHSVGKLYHNDRMADVIKKGMNSQLPTLTPIMIEEVDNAMGSHIGRPRACRVLICRELCRDVEFLRRTMTFQQSIFMHAVVIISLPLGPLRSLFSPLISLSHRWNLWRVMKILQPVVAGRIQDRKRNQASRKEENDGISWTLDLTDDNEINPRLASLEVLHNLFAGSLAPGAMITEMVFQVLMDPKLLADLRDEAVAAVIEHGWTEKLFGKLSLQDSFIRELNRLYPTGATGCSRLVVDDNFTFSNGLSVKRGTRITFPIMAIMKESERLSNPREFDAYRFLKLRDIPHNDDGRTEYQWAASSISPANLILGRFWDEKTPKGDDRGTVWARSDSKDASATEGRTGRRAITLVRN</sequence>
<keyword evidence="7" id="KW-0472">Membrane</keyword>
<comment type="similarity">
    <text evidence="2">Belongs to the cytochrome P450 family.</text>
</comment>
<comment type="cofactor">
    <cofactor evidence="1">
        <name>heme</name>
        <dbReference type="ChEBI" id="CHEBI:30413"/>
    </cofactor>
</comment>
<dbReference type="Gene3D" id="1.10.630.10">
    <property type="entry name" value="Cytochrome P450"/>
    <property type="match status" value="1"/>
</dbReference>
<reference evidence="8" key="1">
    <citation type="submission" date="2022-07" db="EMBL/GenBank/DDBJ databases">
        <title>Genome Sequence of Xylaria arbuscula.</title>
        <authorList>
            <person name="Buettner E."/>
        </authorList>
    </citation>
    <scope>NUCLEOTIDE SEQUENCE</scope>
    <source>
        <strain evidence="8">VT107</strain>
    </source>
</reference>
<keyword evidence="4" id="KW-0560">Oxidoreductase</keyword>
<keyword evidence="7" id="KW-0812">Transmembrane</keyword>
<keyword evidence="7" id="KW-1133">Transmembrane helix</keyword>
<keyword evidence="5" id="KW-0408">Iron</keyword>
<keyword evidence="3" id="KW-0479">Metal-binding</keyword>
<evidence type="ECO:0008006" key="10">
    <source>
        <dbReference type="Google" id="ProtNLM"/>
    </source>
</evidence>
<dbReference type="SUPFAM" id="SSF48264">
    <property type="entry name" value="Cytochrome P450"/>
    <property type="match status" value="1"/>
</dbReference>
<feature type="compositionally biased region" description="Basic and acidic residues" evidence="6">
    <location>
        <begin position="394"/>
        <end position="411"/>
    </location>
</feature>
<dbReference type="GO" id="GO:0004497">
    <property type="term" value="F:monooxygenase activity"/>
    <property type="evidence" value="ECO:0007669"/>
    <property type="project" value="InterPro"/>
</dbReference>
<dbReference type="EMBL" id="JANPWZ010000440">
    <property type="protein sequence ID" value="KAJ3577059.1"/>
    <property type="molecule type" value="Genomic_DNA"/>
</dbReference>
<dbReference type="Proteomes" id="UP001148614">
    <property type="component" value="Unassembled WGS sequence"/>
</dbReference>
<dbReference type="InterPro" id="IPR036396">
    <property type="entry name" value="Cyt_P450_sf"/>
</dbReference>
<feature type="region of interest" description="Disordered" evidence="6">
    <location>
        <begin position="394"/>
        <end position="417"/>
    </location>
</feature>
<comment type="caution">
    <text evidence="8">The sequence shown here is derived from an EMBL/GenBank/DDBJ whole genome shotgun (WGS) entry which is preliminary data.</text>
</comment>
<feature type="transmembrane region" description="Helical" evidence="7">
    <location>
        <begin position="12"/>
        <end position="29"/>
    </location>
</feature>
<organism evidence="8 9">
    <name type="scientific">Xylaria arbuscula</name>
    <dbReference type="NCBI Taxonomy" id="114810"/>
    <lineage>
        <taxon>Eukaryota</taxon>
        <taxon>Fungi</taxon>
        <taxon>Dikarya</taxon>
        <taxon>Ascomycota</taxon>
        <taxon>Pezizomycotina</taxon>
        <taxon>Sordariomycetes</taxon>
        <taxon>Xylariomycetidae</taxon>
        <taxon>Xylariales</taxon>
        <taxon>Xylariaceae</taxon>
        <taxon>Xylaria</taxon>
    </lineage>
</organism>
<dbReference type="AlphaFoldDB" id="A0A9W8TP92"/>
<dbReference type="GO" id="GO:0016705">
    <property type="term" value="F:oxidoreductase activity, acting on paired donors, with incorporation or reduction of molecular oxygen"/>
    <property type="evidence" value="ECO:0007669"/>
    <property type="project" value="InterPro"/>
</dbReference>
<evidence type="ECO:0000256" key="7">
    <source>
        <dbReference type="SAM" id="Phobius"/>
    </source>
</evidence>
<evidence type="ECO:0000256" key="1">
    <source>
        <dbReference type="ARBA" id="ARBA00001971"/>
    </source>
</evidence>
<evidence type="ECO:0000256" key="6">
    <source>
        <dbReference type="SAM" id="MobiDB-lite"/>
    </source>
</evidence>
<evidence type="ECO:0000256" key="5">
    <source>
        <dbReference type="ARBA" id="ARBA00023004"/>
    </source>
</evidence>
<evidence type="ECO:0000313" key="8">
    <source>
        <dbReference type="EMBL" id="KAJ3577059.1"/>
    </source>
</evidence>
<name>A0A9W8TP92_9PEZI</name>
<evidence type="ECO:0000256" key="3">
    <source>
        <dbReference type="ARBA" id="ARBA00022723"/>
    </source>
</evidence>
<accession>A0A9W8TP92</accession>
<dbReference type="InterPro" id="IPR001128">
    <property type="entry name" value="Cyt_P450"/>
</dbReference>
<gene>
    <name evidence="8" type="ORF">NPX13_g3508</name>
</gene>
<proteinExistence type="inferred from homology"/>
<evidence type="ECO:0000256" key="2">
    <source>
        <dbReference type="ARBA" id="ARBA00010617"/>
    </source>
</evidence>
<dbReference type="Pfam" id="PF00067">
    <property type="entry name" value="p450"/>
    <property type="match status" value="1"/>
</dbReference>
<protein>
    <recommendedName>
        <fullName evidence="10">Cytochrome P450</fullName>
    </recommendedName>
</protein>
<evidence type="ECO:0000313" key="9">
    <source>
        <dbReference type="Proteomes" id="UP001148614"/>
    </source>
</evidence>
<evidence type="ECO:0000256" key="4">
    <source>
        <dbReference type="ARBA" id="ARBA00023002"/>
    </source>
</evidence>
<keyword evidence="9" id="KW-1185">Reference proteome</keyword>
<dbReference type="GO" id="GO:0020037">
    <property type="term" value="F:heme binding"/>
    <property type="evidence" value="ECO:0007669"/>
    <property type="project" value="InterPro"/>
</dbReference>
<dbReference type="PANTHER" id="PTHR46206">
    <property type="entry name" value="CYTOCHROME P450"/>
    <property type="match status" value="1"/>
</dbReference>
<dbReference type="GO" id="GO:0005506">
    <property type="term" value="F:iron ion binding"/>
    <property type="evidence" value="ECO:0007669"/>
    <property type="project" value="InterPro"/>
</dbReference>